<accession>A0A250XNA3</accession>
<feature type="transmembrane region" description="Helical" evidence="2">
    <location>
        <begin position="146"/>
        <end position="167"/>
    </location>
</feature>
<gene>
    <name evidence="3" type="ORF">CEUSTIGMA_g11916.t1</name>
</gene>
<organism evidence="3 4">
    <name type="scientific">Chlamydomonas eustigma</name>
    <dbReference type="NCBI Taxonomy" id="1157962"/>
    <lineage>
        <taxon>Eukaryota</taxon>
        <taxon>Viridiplantae</taxon>
        <taxon>Chlorophyta</taxon>
        <taxon>core chlorophytes</taxon>
        <taxon>Chlorophyceae</taxon>
        <taxon>CS clade</taxon>
        <taxon>Chlamydomonadales</taxon>
        <taxon>Chlamydomonadaceae</taxon>
        <taxon>Chlamydomonas</taxon>
    </lineage>
</organism>
<feature type="transmembrane region" description="Helical" evidence="2">
    <location>
        <begin position="107"/>
        <end position="126"/>
    </location>
</feature>
<feature type="transmembrane region" description="Helical" evidence="2">
    <location>
        <begin position="45"/>
        <end position="64"/>
    </location>
</feature>
<reference evidence="3 4" key="1">
    <citation type="submission" date="2017-08" db="EMBL/GenBank/DDBJ databases">
        <title>Acidophilic green algal genome provides insights into adaptation to an acidic environment.</title>
        <authorList>
            <person name="Hirooka S."/>
            <person name="Hirose Y."/>
            <person name="Kanesaki Y."/>
            <person name="Higuchi S."/>
            <person name="Fujiwara T."/>
            <person name="Onuma R."/>
            <person name="Era A."/>
            <person name="Ohbayashi R."/>
            <person name="Uzuka A."/>
            <person name="Nozaki H."/>
            <person name="Yoshikawa H."/>
            <person name="Miyagishima S.Y."/>
        </authorList>
    </citation>
    <scope>NUCLEOTIDE SEQUENCE [LARGE SCALE GENOMIC DNA]</scope>
    <source>
        <strain evidence="3 4">NIES-2499</strain>
    </source>
</reference>
<comment type="caution">
    <text evidence="3">The sequence shown here is derived from an EMBL/GenBank/DDBJ whole genome shotgun (WGS) entry which is preliminary data.</text>
</comment>
<feature type="region of interest" description="Disordered" evidence="1">
    <location>
        <begin position="229"/>
        <end position="251"/>
    </location>
</feature>
<keyword evidence="2" id="KW-0812">Transmembrane</keyword>
<evidence type="ECO:0000313" key="4">
    <source>
        <dbReference type="Proteomes" id="UP000232323"/>
    </source>
</evidence>
<feature type="transmembrane region" description="Helical" evidence="2">
    <location>
        <begin position="7"/>
        <end position="25"/>
    </location>
</feature>
<dbReference type="EMBL" id="BEGY01000127">
    <property type="protein sequence ID" value="GAX84496.1"/>
    <property type="molecule type" value="Genomic_DNA"/>
</dbReference>
<evidence type="ECO:0000313" key="3">
    <source>
        <dbReference type="EMBL" id="GAX84496.1"/>
    </source>
</evidence>
<feature type="region of interest" description="Disordered" evidence="1">
    <location>
        <begin position="173"/>
        <end position="216"/>
    </location>
</feature>
<name>A0A250XNA3_9CHLO</name>
<evidence type="ECO:0000256" key="2">
    <source>
        <dbReference type="SAM" id="Phobius"/>
    </source>
</evidence>
<proteinExistence type="predicted"/>
<feature type="compositionally biased region" description="Basic and acidic residues" evidence="1">
    <location>
        <begin position="187"/>
        <end position="209"/>
    </location>
</feature>
<dbReference type="AlphaFoldDB" id="A0A250XNA3"/>
<feature type="transmembrane region" description="Helical" evidence="2">
    <location>
        <begin position="317"/>
        <end position="335"/>
    </location>
</feature>
<evidence type="ECO:0000256" key="1">
    <source>
        <dbReference type="SAM" id="MobiDB-lite"/>
    </source>
</evidence>
<feature type="compositionally biased region" description="Basic and acidic residues" evidence="1">
    <location>
        <begin position="238"/>
        <end position="251"/>
    </location>
</feature>
<dbReference type="Proteomes" id="UP000232323">
    <property type="component" value="Unassembled WGS sequence"/>
</dbReference>
<sequence length="349" mass="40100">MQRRLTTKKVTVGALVVLIYLYYWVGRVNQLDGTPPPSIWDTAASIFKDGCFLALYLLLAYLILQVFDNIVYGTLTKRWEGGGDDREPCDVLLIAQEWLLDFDNIKIVLLAFAVTLGASVALIWWWHARGTATPQDYLNAIRAIYAFQLIVVVGALRGLCAVARHLALSRDHHSARDHRSARGGQGDARRRIGAADRRGQGVFQEERRAAARGAVPDRRRRFRTRLGVPRRRQVPGAREGREGRRFRPDRLDRRRIVAPTHHHRAPVLPADANRAARDRPRRRNARVQRAIRPHVRELRVPAPAHHQHGLHHRRPRFFFFGCFGFFFFLGGSQASNRTHDRRGRRDRAR</sequence>
<protein>
    <submittedName>
        <fullName evidence="3">Uncharacterized protein</fullName>
    </submittedName>
</protein>
<keyword evidence="4" id="KW-1185">Reference proteome</keyword>
<keyword evidence="2" id="KW-1133">Transmembrane helix</keyword>
<keyword evidence="2" id="KW-0472">Membrane</keyword>